<evidence type="ECO:0000256" key="1">
    <source>
        <dbReference type="ARBA" id="ARBA00004906"/>
    </source>
</evidence>
<evidence type="ECO:0000256" key="4">
    <source>
        <dbReference type="ARBA" id="ARBA00022737"/>
    </source>
</evidence>
<dbReference type="SUPFAM" id="SSF57850">
    <property type="entry name" value="RING/U-box"/>
    <property type="match status" value="3"/>
</dbReference>
<dbReference type="FunFam" id="3.30.40.10:FF:000137">
    <property type="entry name" value="RanBP-type and C3HC4-type zinc finger-containing protein 1"/>
    <property type="match status" value="1"/>
</dbReference>
<name>A0A7M7J8K7_VARDE</name>
<dbReference type="InterPro" id="IPR044066">
    <property type="entry name" value="TRIAD_supradom"/>
</dbReference>
<evidence type="ECO:0000256" key="5">
    <source>
        <dbReference type="ARBA" id="ARBA00022771"/>
    </source>
</evidence>
<dbReference type="RefSeq" id="XP_022648302.1">
    <property type="nucleotide sequence ID" value="XM_022792567.1"/>
</dbReference>
<dbReference type="GO" id="GO:0004842">
    <property type="term" value="F:ubiquitin-protein transferase activity"/>
    <property type="evidence" value="ECO:0007669"/>
    <property type="project" value="TreeGrafter"/>
</dbReference>
<evidence type="ECO:0000256" key="2">
    <source>
        <dbReference type="ARBA" id="ARBA00022679"/>
    </source>
</evidence>
<dbReference type="InterPro" id="IPR051628">
    <property type="entry name" value="LUBAC_E3_Ligases"/>
</dbReference>
<evidence type="ECO:0000256" key="8">
    <source>
        <dbReference type="SAM" id="MobiDB-lite"/>
    </source>
</evidence>
<sequence>MTQCKFCNSTAHSYDRCFERMQIDSGGRCPRCDAFGHSWRICTTAQQAACGMCESQGRVTETCFHLRKVINCRQAQEAKRQSVANLDENWSKNKEEKRKLFSVDSSTSLKLESSEHQTMSDATNESSGSENGSEEETLFRTPPQSSGRNHLASMTIDPNGNITIEASPDQLMEILVIANSLKQKSTMAASASSQDQKPIPELIADAFSSLSLSSTGSLTRDVTETIANEQIGTVNIHNKQSSNMTQKHAQDTGSLNSQSDVASDAPASVQESQSVKPKVVKTPTSTSSTTASVSTDASLLGTAGPLSGDYKSGRRFVEGEPFLTEQNYIETLQLYENDLWPTFTPFACPNCSVLVDTFEGVVLKNCQVHKTCRECLRTRILNSPVKEVTCPQYAECMASVTELEIFELLSDEMEKESYRKKPFRIDAENNTSNLQVFLLDHDILPNLEAFECPVCLEKIPALEGVIPKNCGEHKICRECLRGAINNSDSPLVNCPAEDCDAQLQDREVQLLTTPENYQAFLKKGLQRALTLAMRCMTPNCNGAWFISSEGNGRFLCEVCNKVNCSKCKVIHEEEQTCEAYQADLAIRRQNEVSENESKAYLEQRLKDGFAMICPKCNAIVEKTDGCDGILCTVCRTELCWATKGLRWGPGGKGDWVGGGCRCWVNGQRCAPHCHNCH</sequence>
<dbReference type="RefSeq" id="XP_022648301.1">
    <property type="nucleotide sequence ID" value="XM_022792566.1"/>
</dbReference>
<evidence type="ECO:0000256" key="3">
    <source>
        <dbReference type="ARBA" id="ARBA00022723"/>
    </source>
</evidence>
<feature type="compositionally biased region" description="Low complexity" evidence="8">
    <location>
        <begin position="274"/>
        <end position="293"/>
    </location>
</feature>
<reference evidence="10" key="1">
    <citation type="submission" date="2021-01" db="UniProtKB">
        <authorList>
            <consortium name="EnsemblMetazoa"/>
        </authorList>
    </citation>
    <scope>IDENTIFICATION</scope>
</reference>
<dbReference type="InParanoid" id="A0A7M7J8K7"/>
<dbReference type="GO" id="GO:0043130">
    <property type="term" value="F:ubiquitin binding"/>
    <property type="evidence" value="ECO:0007669"/>
    <property type="project" value="TreeGrafter"/>
</dbReference>
<keyword evidence="4" id="KW-0677">Repeat</keyword>
<accession>A0A7M7J8K7</accession>
<evidence type="ECO:0000256" key="6">
    <source>
        <dbReference type="ARBA" id="ARBA00022786"/>
    </source>
</evidence>
<protein>
    <recommendedName>
        <fullName evidence="9">RING-type domain-containing protein</fullName>
    </recommendedName>
</protein>
<keyword evidence="6" id="KW-0833">Ubl conjugation pathway</keyword>
<dbReference type="AlphaFoldDB" id="A0A7M7J8K7"/>
<feature type="domain" description="RING-type" evidence="9">
    <location>
        <begin position="448"/>
        <end position="664"/>
    </location>
</feature>
<dbReference type="Proteomes" id="UP000594260">
    <property type="component" value="Unplaced"/>
</dbReference>
<dbReference type="InterPro" id="IPR013083">
    <property type="entry name" value="Znf_RING/FYVE/PHD"/>
</dbReference>
<evidence type="ECO:0000313" key="11">
    <source>
        <dbReference type="Proteomes" id="UP000594260"/>
    </source>
</evidence>
<dbReference type="Gene3D" id="1.20.120.1750">
    <property type="match status" value="1"/>
</dbReference>
<dbReference type="Gene3D" id="3.30.40.10">
    <property type="entry name" value="Zinc/RING finger domain, C3HC4 (zinc finger)"/>
    <property type="match status" value="1"/>
</dbReference>
<evidence type="ECO:0000256" key="7">
    <source>
        <dbReference type="ARBA" id="ARBA00022833"/>
    </source>
</evidence>
<proteinExistence type="predicted"/>
<evidence type="ECO:0000313" key="10">
    <source>
        <dbReference type="EnsemblMetazoa" id="XP_022648302"/>
    </source>
</evidence>
<dbReference type="GO" id="GO:0097039">
    <property type="term" value="P:protein linear polyubiquitination"/>
    <property type="evidence" value="ECO:0007669"/>
    <property type="project" value="TreeGrafter"/>
</dbReference>
<keyword evidence="7" id="KW-0862">Zinc</keyword>
<dbReference type="EnsemblMetazoa" id="XM_022792566">
    <property type="protein sequence ID" value="XP_022648301"/>
    <property type="gene ID" value="LOC111244950"/>
</dbReference>
<keyword evidence="5" id="KW-0863">Zinc-finger</keyword>
<dbReference type="PROSITE" id="PS51873">
    <property type="entry name" value="TRIAD"/>
    <property type="match status" value="1"/>
</dbReference>
<dbReference type="EnsemblMetazoa" id="XM_022792567">
    <property type="protein sequence ID" value="XP_022648302"/>
    <property type="gene ID" value="LOC111244950"/>
</dbReference>
<comment type="pathway">
    <text evidence="1">Protein modification; protein ubiquitination.</text>
</comment>
<feature type="region of interest" description="Disordered" evidence="8">
    <location>
        <begin position="233"/>
        <end position="293"/>
    </location>
</feature>
<evidence type="ECO:0000259" key="9">
    <source>
        <dbReference type="PROSITE" id="PS51873"/>
    </source>
</evidence>
<dbReference type="KEGG" id="vde:111244950"/>
<dbReference type="GO" id="GO:0071797">
    <property type="term" value="C:LUBAC complex"/>
    <property type="evidence" value="ECO:0007669"/>
    <property type="project" value="TreeGrafter"/>
</dbReference>
<dbReference type="GeneID" id="111244950"/>
<feature type="compositionally biased region" description="Polar residues" evidence="8">
    <location>
        <begin position="103"/>
        <end position="123"/>
    </location>
</feature>
<feature type="compositionally biased region" description="Polar residues" evidence="8">
    <location>
        <begin position="233"/>
        <end position="261"/>
    </location>
</feature>
<feature type="region of interest" description="Disordered" evidence="8">
    <location>
        <begin position="101"/>
        <end position="154"/>
    </location>
</feature>
<dbReference type="GO" id="GO:0008270">
    <property type="term" value="F:zinc ion binding"/>
    <property type="evidence" value="ECO:0007669"/>
    <property type="project" value="UniProtKB-KW"/>
</dbReference>
<dbReference type="GO" id="GO:0043161">
    <property type="term" value="P:proteasome-mediated ubiquitin-dependent protein catabolic process"/>
    <property type="evidence" value="ECO:0007669"/>
    <property type="project" value="TreeGrafter"/>
</dbReference>
<keyword evidence="3" id="KW-0479">Metal-binding</keyword>
<keyword evidence="2" id="KW-0808">Transferase</keyword>
<keyword evidence="11" id="KW-1185">Reference proteome</keyword>
<organism evidence="10 11">
    <name type="scientific">Varroa destructor</name>
    <name type="common">Honeybee mite</name>
    <dbReference type="NCBI Taxonomy" id="109461"/>
    <lineage>
        <taxon>Eukaryota</taxon>
        <taxon>Metazoa</taxon>
        <taxon>Ecdysozoa</taxon>
        <taxon>Arthropoda</taxon>
        <taxon>Chelicerata</taxon>
        <taxon>Arachnida</taxon>
        <taxon>Acari</taxon>
        <taxon>Parasitiformes</taxon>
        <taxon>Mesostigmata</taxon>
        <taxon>Gamasina</taxon>
        <taxon>Dermanyssoidea</taxon>
        <taxon>Varroidae</taxon>
        <taxon>Varroa</taxon>
    </lineage>
</organism>
<dbReference type="PANTHER" id="PTHR22770">
    <property type="entry name" value="UBIQUITIN CONJUGATING ENZYME 7 INTERACTING PROTEIN-RELATED"/>
    <property type="match status" value="1"/>
</dbReference>
<dbReference type="OrthoDB" id="261960at2759"/>
<dbReference type="PANTHER" id="PTHR22770:SF13">
    <property type="entry name" value="RING-TYPE DOMAIN-CONTAINING PROTEIN"/>
    <property type="match status" value="1"/>
</dbReference>